<dbReference type="EMBL" id="JBHSWN010000001">
    <property type="protein sequence ID" value="MFC6788687.1"/>
    <property type="molecule type" value="Genomic_DNA"/>
</dbReference>
<comment type="caution">
    <text evidence="3">The sequence shown here is derived from an EMBL/GenBank/DDBJ whole genome shotgun (WGS) entry which is preliminary data.</text>
</comment>
<feature type="transmembrane region" description="Helical" evidence="1">
    <location>
        <begin position="37"/>
        <end position="56"/>
    </location>
</feature>
<dbReference type="Proteomes" id="UP001596292">
    <property type="component" value="Unassembled WGS sequence"/>
</dbReference>
<evidence type="ECO:0000256" key="2">
    <source>
        <dbReference type="SAM" id="SignalP"/>
    </source>
</evidence>
<accession>A0ABW2BFZ9</accession>
<gene>
    <name evidence="3" type="ORF">ACFQE0_03040</name>
</gene>
<name>A0ABW2BFZ9_9HYPH</name>
<evidence type="ECO:0000313" key="3">
    <source>
        <dbReference type="EMBL" id="MFC6788687.1"/>
    </source>
</evidence>
<dbReference type="RefSeq" id="WP_378966936.1">
    <property type="nucleotide sequence ID" value="NZ_JBHSWN010000001.1"/>
</dbReference>
<organism evidence="3 4">
    <name type="scientific">Methylobacterium komagatae</name>
    <dbReference type="NCBI Taxonomy" id="374425"/>
    <lineage>
        <taxon>Bacteria</taxon>
        <taxon>Pseudomonadati</taxon>
        <taxon>Pseudomonadota</taxon>
        <taxon>Alphaproteobacteria</taxon>
        <taxon>Hyphomicrobiales</taxon>
        <taxon>Methylobacteriaceae</taxon>
        <taxon>Methylobacterium</taxon>
    </lineage>
</organism>
<reference evidence="4" key="1">
    <citation type="journal article" date="2019" name="Int. J. Syst. Evol. Microbiol.">
        <title>The Global Catalogue of Microorganisms (GCM) 10K type strain sequencing project: providing services to taxonomists for standard genome sequencing and annotation.</title>
        <authorList>
            <consortium name="The Broad Institute Genomics Platform"/>
            <consortium name="The Broad Institute Genome Sequencing Center for Infectious Disease"/>
            <person name="Wu L."/>
            <person name="Ma J."/>
        </authorList>
    </citation>
    <scope>NUCLEOTIDE SEQUENCE [LARGE SCALE GENOMIC DNA]</scope>
    <source>
        <strain evidence="4">CCUG 48316</strain>
    </source>
</reference>
<sequence length="117" mass="12653">MSVLKSFTVVRAGAFALAGLLTATSIPASARDGQNGAIIGGLAAGVVGGVVGSAIVNNMNNPPPPPPPEYRPRRVLVEEEPETVIVRERRGPICHYERRKVWLDDENFTFKRVQVCE</sequence>
<feature type="chain" id="PRO_5047461789" description="Glycine zipper domain-containing protein" evidence="2">
    <location>
        <begin position="31"/>
        <end position="117"/>
    </location>
</feature>
<keyword evidence="4" id="KW-1185">Reference proteome</keyword>
<feature type="signal peptide" evidence="2">
    <location>
        <begin position="1"/>
        <end position="30"/>
    </location>
</feature>
<keyword evidence="1" id="KW-1133">Transmembrane helix</keyword>
<evidence type="ECO:0000256" key="1">
    <source>
        <dbReference type="SAM" id="Phobius"/>
    </source>
</evidence>
<keyword evidence="2" id="KW-0732">Signal</keyword>
<evidence type="ECO:0000313" key="4">
    <source>
        <dbReference type="Proteomes" id="UP001596292"/>
    </source>
</evidence>
<protein>
    <recommendedName>
        <fullName evidence="5">Glycine zipper domain-containing protein</fullName>
    </recommendedName>
</protein>
<keyword evidence="1" id="KW-0472">Membrane</keyword>
<evidence type="ECO:0008006" key="5">
    <source>
        <dbReference type="Google" id="ProtNLM"/>
    </source>
</evidence>
<keyword evidence="1" id="KW-0812">Transmembrane</keyword>
<proteinExistence type="predicted"/>